<evidence type="ECO:0000313" key="4">
    <source>
        <dbReference type="EMBL" id="TDV57750.1"/>
    </source>
</evidence>
<dbReference type="Pfam" id="PF19305">
    <property type="entry name" value="MmgE_PrpD_C"/>
    <property type="match status" value="1"/>
</dbReference>
<sequence>MTETVSQVLGRWVSAATFDDLPPAAIATATRSMLDCWGVTLAALGQPITSVVDAYAGKDSTGTASLVGLGRRATPETAAFVNASVGHALDFDDVSHTQGGHPTVAVLPAAFAAAEAHGATGKDLLLAFCVGVEITTKIARGVNFVHYDKGWHPTATLGVFGAAAAVAKLVGMDAEQCATALGMATAMSSGLKSSFGTMAKPLQVGRAAQSGVQCANLVAAGATAKPSAFEEAQGFATVFNGVGNFDLAETTGHLGAPWDLDDPGIAIKLHPCCGGTHAAVDAAITLHDGLGRDERVARVDAYIHPRRFAHLDRPGPDNPLDAKFSLQHTVALALTRGEVRIDDFTPSAITDADVVATRSVVRGHPLPEDRLGPEHFAAEVHLTLADGATRQVRMERPRGRTQETALTDDDIRRKFTSCTRDVLGDADRDRFAGLVAGVAELSDVDELAGILRGDRHIQ</sequence>
<dbReference type="InterPro" id="IPR045337">
    <property type="entry name" value="MmgE_PrpD_C"/>
</dbReference>
<accession>A0A4R7W4U1</accession>
<dbReference type="RefSeq" id="WP_166663897.1">
    <property type="nucleotide sequence ID" value="NZ_SOCP01000001.1"/>
</dbReference>
<reference evidence="4 5" key="1">
    <citation type="submission" date="2019-03" db="EMBL/GenBank/DDBJ databases">
        <title>Genomic Encyclopedia of Archaeal and Bacterial Type Strains, Phase II (KMG-II): from individual species to whole genera.</title>
        <authorList>
            <person name="Goeker M."/>
        </authorList>
    </citation>
    <scope>NUCLEOTIDE SEQUENCE [LARGE SCALE GENOMIC DNA]</scope>
    <source>
        <strain evidence="4 5">DSM 45499</strain>
    </source>
</reference>
<proteinExistence type="inferred from homology"/>
<feature type="domain" description="MmgE/PrpD C-terminal" evidence="3">
    <location>
        <begin position="270"/>
        <end position="432"/>
    </location>
</feature>
<feature type="domain" description="MmgE/PrpD N-terminal" evidence="2">
    <location>
        <begin position="9"/>
        <end position="245"/>
    </location>
</feature>
<dbReference type="InterPro" id="IPR005656">
    <property type="entry name" value="MmgE_PrpD"/>
</dbReference>
<comment type="similarity">
    <text evidence="1">Belongs to the PrpD family.</text>
</comment>
<evidence type="ECO:0000259" key="3">
    <source>
        <dbReference type="Pfam" id="PF19305"/>
    </source>
</evidence>
<evidence type="ECO:0000313" key="5">
    <source>
        <dbReference type="Proteomes" id="UP000294927"/>
    </source>
</evidence>
<dbReference type="PANTHER" id="PTHR16943">
    <property type="entry name" value="2-METHYLCITRATE DEHYDRATASE-RELATED"/>
    <property type="match status" value="1"/>
</dbReference>
<dbReference type="InterPro" id="IPR036148">
    <property type="entry name" value="MmgE/PrpD_sf"/>
</dbReference>
<dbReference type="AlphaFoldDB" id="A0A4R7W4U1"/>
<name>A0A4R7W4U1_9PSEU</name>
<dbReference type="SUPFAM" id="SSF103378">
    <property type="entry name" value="2-methylcitrate dehydratase PrpD"/>
    <property type="match status" value="1"/>
</dbReference>
<dbReference type="Gene3D" id="3.30.1330.120">
    <property type="entry name" value="2-methylcitrate dehydratase PrpD"/>
    <property type="match status" value="1"/>
</dbReference>
<organism evidence="4 5">
    <name type="scientific">Actinophytocola oryzae</name>
    <dbReference type="NCBI Taxonomy" id="502181"/>
    <lineage>
        <taxon>Bacteria</taxon>
        <taxon>Bacillati</taxon>
        <taxon>Actinomycetota</taxon>
        <taxon>Actinomycetes</taxon>
        <taxon>Pseudonocardiales</taxon>
        <taxon>Pseudonocardiaceae</taxon>
    </lineage>
</organism>
<keyword evidence="5" id="KW-1185">Reference proteome</keyword>
<protein>
    <submittedName>
        <fullName evidence="4">2-methylcitrate dehydratase PrpD</fullName>
    </submittedName>
</protein>
<dbReference type="InterPro" id="IPR042183">
    <property type="entry name" value="MmgE/PrpD_sf_1"/>
</dbReference>
<gene>
    <name evidence="4" type="ORF">CLV71_101623</name>
</gene>
<dbReference type="InterPro" id="IPR045336">
    <property type="entry name" value="MmgE_PrpD_N"/>
</dbReference>
<evidence type="ECO:0000256" key="1">
    <source>
        <dbReference type="ARBA" id="ARBA00006174"/>
    </source>
</evidence>
<dbReference type="GO" id="GO:0016829">
    <property type="term" value="F:lyase activity"/>
    <property type="evidence" value="ECO:0007669"/>
    <property type="project" value="InterPro"/>
</dbReference>
<dbReference type="InterPro" id="IPR042188">
    <property type="entry name" value="MmgE/PrpD_sf_2"/>
</dbReference>
<dbReference type="Pfam" id="PF03972">
    <property type="entry name" value="MmgE_PrpD_N"/>
    <property type="match status" value="1"/>
</dbReference>
<comment type="caution">
    <text evidence="4">The sequence shown here is derived from an EMBL/GenBank/DDBJ whole genome shotgun (WGS) entry which is preliminary data.</text>
</comment>
<evidence type="ECO:0000259" key="2">
    <source>
        <dbReference type="Pfam" id="PF03972"/>
    </source>
</evidence>
<dbReference type="PANTHER" id="PTHR16943:SF8">
    <property type="entry name" value="2-METHYLCITRATE DEHYDRATASE"/>
    <property type="match status" value="1"/>
</dbReference>
<dbReference type="Gene3D" id="1.10.4100.10">
    <property type="entry name" value="2-methylcitrate dehydratase PrpD"/>
    <property type="match status" value="1"/>
</dbReference>
<dbReference type="Proteomes" id="UP000294927">
    <property type="component" value="Unassembled WGS sequence"/>
</dbReference>
<dbReference type="EMBL" id="SOCP01000001">
    <property type="protein sequence ID" value="TDV57750.1"/>
    <property type="molecule type" value="Genomic_DNA"/>
</dbReference>